<accession>A0ACB8VP32</accession>
<name>A0ACB8VP32_9TELE</name>
<evidence type="ECO:0000313" key="1">
    <source>
        <dbReference type="EMBL" id="KAI3357013.1"/>
    </source>
</evidence>
<evidence type="ECO:0000313" key="2">
    <source>
        <dbReference type="Proteomes" id="UP000831701"/>
    </source>
</evidence>
<reference evidence="1" key="1">
    <citation type="submission" date="2022-04" db="EMBL/GenBank/DDBJ databases">
        <title>Jade perch genome.</title>
        <authorList>
            <person name="Chao B."/>
        </authorList>
    </citation>
    <scope>NUCLEOTIDE SEQUENCE</scope>
    <source>
        <strain evidence="1">CB-2022</strain>
    </source>
</reference>
<proteinExistence type="predicted"/>
<organism evidence="1 2">
    <name type="scientific">Scortum barcoo</name>
    <name type="common">barcoo grunter</name>
    <dbReference type="NCBI Taxonomy" id="214431"/>
    <lineage>
        <taxon>Eukaryota</taxon>
        <taxon>Metazoa</taxon>
        <taxon>Chordata</taxon>
        <taxon>Craniata</taxon>
        <taxon>Vertebrata</taxon>
        <taxon>Euteleostomi</taxon>
        <taxon>Actinopterygii</taxon>
        <taxon>Neopterygii</taxon>
        <taxon>Teleostei</taxon>
        <taxon>Neoteleostei</taxon>
        <taxon>Acanthomorphata</taxon>
        <taxon>Eupercaria</taxon>
        <taxon>Centrarchiformes</taxon>
        <taxon>Terapontoidei</taxon>
        <taxon>Terapontidae</taxon>
        <taxon>Scortum</taxon>
    </lineage>
</organism>
<comment type="caution">
    <text evidence="1">The sequence shown here is derived from an EMBL/GenBank/DDBJ whole genome shotgun (WGS) entry which is preliminary data.</text>
</comment>
<gene>
    <name evidence="1" type="ORF">L3Q82_003648</name>
</gene>
<dbReference type="EMBL" id="CM041549">
    <property type="protein sequence ID" value="KAI3357013.1"/>
    <property type="molecule type" value="Genomic_DNA"/>
</dbReference>
<protein>
    <submittedName>
        <fullName evidence="1">Uncharacterized protein</fullName>
    </submittedName>
</protein>
<dbReference type="Proteomes" id="UP000831701">
    <property type="component" value="Chromosome 19"/>
</dbReference>
<sequence length="197" mass="21389">MSLSWPGNASGSPGRAGGSVWESGVIIVQTAFYGRADKETCSEDRPAEQLMDTQCSQAGTLNVLKTRCDGRKVCEINTNVVRTSDPCFGIYKYVDTTYACVPAIYAVACEQSFMNLHCDEGQVISVYSANYGRRDPTTCSLDRPADQLRDINCLSPTSKVAQSCNEKGSCSVKASNTVFGDPCVGTYKYLEVAYMCQ</sequence>
<keyword evidence="2" id="KW-1185">Reference proteome</keyword>